<proteinExistence type="predicted"/>
<protein>
    <recommendedName>
        <fullName evidence="2">HAD family hydrolase</fullName>
    </recommendedName>
</protein>
<dbReference type="Gene3D" id="1.10.150.240">
    <property type="entry name" value="Putative phosphatase, domain 2"/>
    <property type="match status" value="1"/>
</dbReference>
<dbReference type="InterPro" id="IPR050155">
    <property type="entry name" value="HAD-like_hydrolase_sf"/>
</dbReference>
<dbReference type="NCBIfam" id="TIGR01549">
    <property type="entry name" value="HAD-SF-IA-v1"/>
    <property type="match status" value="1"/>
</dbReference>
<dbReference type="InterPro" id="IPR036412">
    <property type="entry name" value="HAD-like_sf"/>
</dbReference>
<dbReference type="GO" id="GO:0008967">
    <property type="term" value="F:phosphoglycolate phosphatase activity"/>
    <property type="evidence" value="ECO:0007669"/>
    <property type="project" value="TreeGrafter"/>
</dbReference>
<dbReference type="SUPFAM" id="SSF56784">
    <property type="entry name" value="HAD-like"/>
    <property type="match status" value="1"/>
</dbReference>
<dbReference type="InterPro" id="IPR023214">
    <property type="entry name" value="HAD_sf"/>
</dbReference>
<dbReference type="Pfam" id="PF13419">
    <property type="entry name" value="HAD_2"/>
    <property type="match status" value="1"/>
</dbReference>
<dbReference type="InterPro" id="IPR006439">
    <property type="entry name" value="HAD-SF_hydro_IA"/>
</dbReference>
<organism evidence="1">
    <name type="scientific">marine sediment metagenome</name>
    <dbReference type="NCBI Taxonomy" id="412755"/>
    <lineage>
        <taxon>unclassified sequences</taxon>
        <taxon>metagenomes</taxon>
        <taxon>ecological metagenomes</taxon>
    </lineage>
</organism>
<dbReference type="EMBL" id="LAZR01005920">
    <property type="protein sequence ID" value="KKM96131.1"/>
    <property type="molecule type" value="Genomic_DNA"/>
</dbReference>
<sequence>MNKLSFRGKNIIIFDLDGTIVRLPVDWMSLREKLFDEYKKTYRENCSFESISTCLNKIVEKNDEEVLENFFEIIRQYELENIYDNQPIKETIFFLDNLEKFGLSKSVKLAILSLNTRKAILSSLKLAKIIDKFDYIIGREDVRKWKPDPEGILRIQDFYKAKKEEMIYFGDLKKDILTGKSAGIDVFFIADLINFVNKKRGI</sequence>
<dbReference type="PANTHER" id="PTHR43434:SF1">
    <property type="entry name" value="PHOSPHOGLYCOLATE PHOSPHATASE"/>
    <property type="match status" value="1"/>
</dbReference>
<dbReference type="SFLD" id="SFLDG01129">
    <property type="entry name" value="C1.5:_HAD__Beta-PGM__Phosphata"/>
    <property type="match status" value="1"/>
</dbReference>
<dbReference type="Gene3D" id="3.40.50.1000">
    <property type="entry name" value="HAD superfamily/HAD-like"/>
    <property type="match status" value="1"/>
</dbReference>
<gene>
    <name evidence="1" type="ORF">LCGC14_1181240</name>
</gene>
<dbReference type="PANTHER" id="PTHR43434">
    <property type="entry name" value="PHOSPHOGLYCOLATE PHOSPHATASE"/>
    <property type="match status" value="1"/>
</dbReference>
<dbReference type="SFLD" id="SFLDS00003">
    <property type="entry name" value="Haloacid_Dehalogenase"/>
    <property type="match status" value="1"/>
</dbReference>
<accession>A0A0F9M9T3</accession>
<evidence type="ECO:0000313" key="1">
    <source>
        <dbReference type="EMBL" id="KKM96131.1"/>
    </source>
</evidence>
<evidence type="ECO:0008006" key="2">
    <source>
        <dbReference type="Google" id="ProtNLM"/>
    </source>
</evidence>
<dbReference type="InterPro" id="IPR041492">
    <property type="entry name" value="HAD_2"/>
</dbReference>
<name>A0A0F9M9T3_9ZZZZ</name>
<comment type="caution">
    <text evidence="1">The sequence shown here is derived from an EMBL/GenBank/DDBJ whole genome shotgun (WGS) entry which is preliminary data.</text>
</comment>
<reference evidence="1" key="1">
    <citation type="journal article" date="2015" name="Nature">
        <title>Complex archaea that bridge the gap between prokaryotes and eukaryotes.</title>
        <authorList>
            <person name="Spang A."/>
            <person name="Saw J.H."/>
            <person name="Jorgensen S.L."/>
            <person name="Zaremba-Niedzwiedzka K."/>
            <person name="Martijn J."/>
            <person name="Lind A.E."/>
            <person name="van Eijk R."/>
            <person name="Schleper C."/>
            <person name="Guy L."/>
            <person name="Ettema T.J."/>
        </authorList>
    </citation>
    <scope>NUCLEOTIDE SEQUENCE</scope>
</reference>
<dbReference type="InterPro" id="IPR023198">
    <property type="entry name" value="PGP-like_dom2"/>
</dbReference>
<dbReference type="AlphaFoldDB" id="A0A0F9M9T3"/>
<dbReference type="GO" id="GO:0006281">
    <property type="term" value="P:DNA repair"/>
    <property type="evidence" value="ECO:0007669"/>
    <property type="project" value="TreeGrafter"/>
</dbReference>